<protein>
    <submittedName>
        <fullName evidence="1">Uncharacterized protein</fullName>
    </submittedName>
</protein>
<gene>
    <name evidence="1" type="ORF">g.7820</name>
</gene>
<dbReference type="AlphaFoldDB" id="A0A146L850"/>
<evidence type="ECO:0000313" key="1">
    <source>
        <dbReference type="EMBL" id="JAQ03919.1"/>
    </source>
</evidence>
<organism evidence="1">
    <name type="scientific">Lygus hesperus</name>
    <name type="common">Western plant bug</name>
    <dbReference type="NCBI Taxonomy" id="30085"/>
    <lineage>
        <taxon>Eukaryota</taxon>
        <taxon>Metazoa</taxon>
        <taxon>Ecdysozoa</taxon>
        <taxon>Arthropoda</taxon>
        <taxon>Hexapoda</taxon>
        <taxon>Insecta</taxon>
        <taxon>Pterygota</taxon>
        <taxon>Neoptera</taxon>
        <taxon>Paraneoptera</taxon>
        <taxon>Hemiptera</taxon>
        <taxon>Heteroptera</taxon>
        <taxon>Panheteroptera</taxon>
        <taxon>Cimicomorpha</taxon>
        <taxon>Miridae</taxon>
        <taxon>Mirini</taxon>
        <taxon>Lygus</taxon>
    </lineage>
</organism>
<name>A0A146L850_LYGHE</name>
<proteinExistence type="predicted"/>
<dbReference type="EMBL" id="GDHC01014710">
    <property type="protein sequence ID" value="JAQ03919.1"/>
    <property type="molecule type" value="Transcribed_RNA"/>
</dbReference>
<sequence>MSSTVRTKNRTILLTDYIVATPTFLCMYAQQVTNLSSKLGAGSTASYFATCVLIRSYTGDQVPHSSCNVGTFHNSLRCYQCWSVDSEIQAYACWYGCLEIEFSNTIFRGDSKYPCDSSPSGVNGKPHNS</sequence>
<accession>A0A146L850</accession>
<reference evidence="1" key="1">
    <citation type="journal article" date="2016" name="Gigascience">
        <title>De novo construction of an expanded transcriptome assembly for the western tarnished plant bug, Lygus hesperus.</title>
        <authorList>
            <person name="Tassone E.E."/>
            <person name="Geib S.M."/>
            <person name="Hall B."/>
            <person name="Fabrick J.A."/>
            <person name="Brent C.S."/>
            <person name="Hull J.J."/>
        </authorList>
    </citation>
    <scope>NUCLEOTIDE SEQUENCE</scope>
</reference>